<evidence type="ECO:0000256" key="1">
    <source>
        <dbReference type="ARBA" id="ARBA00006082"/>
    </source>
</evidence>
<dbReference type="PANTHER" id="PTHR10073:SF12">
    <property type="entry name" value="DNA MISMATCH REPAIR PROTEIN MLH1"/>
    <property type="match status" value="1"/>
</dbReference>
<keyword evidence="3 5" id="KW-0227">DNA damage</keyword>
<sequence>MSDIIQLLPDSVANQIAAGEVIQRPASMIKELVENAIDAGSTDIKVIVKDAGRTLVQVIDNGCGMSASDARMAFERHATSKISNVNDLFAIRTMGFRGEALASIAAVAQVELKTKKNGDELGTHIEIAGSKVEKQEVVNCASGSNFMIKNLFYNVPARRKFLKKDSTELRHIINEFQRIALANSDITFSLDHNNMPLFQLPASNLRQRIINMLGKSMNQQLVPVETETTLVKIHGFIGKPESARKSSGDQFFFVNQRYMRHPYLHKAVTEAYSNLIQANTVPAYFLFFEVDPKIIDINIHPTKTEIKFEDERAIWHITNACVRESLGKHNMVPTIDFDTANKVDIPVNTTNTDNDEPTIEVNPFFNPFETQIPDTSGFTGGGSSNSYNSGSASGGSYSPKSTPKNWEQLYNDFESEKGTMPFDDIQPDTDNTYEETTTEQEPVQQTFMSKGMSEESSSGASCFQFKNRYIMTSGKSGLMMVDQKRAHERILFERLMLSISTQQSMTQQSLFPEQIEFNAEDTIIVEELLVDLQMFGLDLNKLGDNSFEVRGMPVNMEKMNPKMLIDEIIEAYKSGEVNLESDLKERIAKSMAQQSSIKHGQFLTSEEMDELIGQLFTCQVPNYSPDGKPVISILSNDEIETRFK</sequence>
<comment type="function">
    <text evidence="5">This protein is involved in the repair of mismatches in DNA. It is required for dam-dependent methyl-directed DNA mismatch repair. May act as a 'molecular matchmaker', a protein that promotes the formation of a stable complex between two or more DNA-binding proteins in an ATP-dependent manner without itself being part of a final effector complex.</text>
</comment>
<evidence type="ECO:0000259" key="8">
    <source>
        <dbReference type="SMART" id="SM01340"/>
    </source>
</evidence>
<dbReference type="InterPro" id="IPR020667">
    <property type="entry name" value="DNA_mismatch_repair_MutL"/>
</dbReference>
<dbReference type="InterPro" id="IPR020568">
    <property type="entry name" value="Ribosomal_Su5_D2-typ_SF"/>
</dbReference>
<organism evidence="9 10">
    <name type="scientific">Plebeiibacterium marinum</name>
    <dbReference type="NCBI Taxonomy" id="2992111"/>
    <lineage>
        <taxon>Bacteria</taxon>
        <taxon>Pseudomonadati</taxon>
        <taxon>Bacteroidota</taxon>
        <taxon>Bacteroidia</taxon>
        <taxon>Marinilabiliales</taxon>
        <taxon>Marinilabiliaceae</taxon>
        <taxon>Plebeiibacterium</taxon>
    </lineage>
</organism>
<dbReference type="PROSITE" id="PS00058">
    <property type="entry name" value="DNA_MISMATCH_REPAIR_1"/>
    <property type="match status" value="1"/>
</dbReference>
<name>A0AAE3SKD5_9BACT</name>
<comment type="caution">
    <text evidence="9">The sequence shown here is derived from an EMBL/GenBank/DDBJ whole genome shotgun (WGS) entry which is preliminary data.</text>
</comment>
<evidence type="ECO:0000256" key="5">
    <source>
        <dbReference type="HAMAP-Rule" id="MF_00149"/>
    </source>
</evidence>
<dbReference type="Gene3D" id="3.30.1540.20">
    <property type="entry name" value="MutL, C-terminal domain, dimerisation subdomain"/>
    <property type="match status" value="1"/>
</dbReference>
<keyword evidence="4 5" id="KW-0234">DNA repair</keyword>
<dbReference type="InterPro" id="IPR037198">
    <property type="entry name" value="MutL_C_sf"/>
</dbReference>
<keyword evidence="9" id="KW-0540">Nuclease</keyword>
<protein>
    <recommendedName>
        <fullName evidence="2 5">DNA mismatch repair protein MutL</fullName>
    </recommendedName>
</protein>
<dbReference type="Gene3D" id="3.30.565.10">
    <property type="entry name" value="Histidine kinase-like ATPase, C-terminal domain"/>
    <property type="match status" value="1"/>
</dbReference>
<keyword evidence="10" id="KW-1185">Reference proteome</keyword>
<dbReference type="SUPFAM" id="SSF54211">
    <property type="entry name" value="Ribosomal protein S5 domain 2-like"/>
    <property type="match status" value="1"/>
</dbReference>
<dbReference type="InterPro" id="IPR014721">
    <property type="entry name" value="Ribsml_uS5_D2-typ_fold_subgr"/>
</dbReference>
<dbReference type="SUPFAM" id="SSF118116">
    <property type="entry name" value="DNA mismatch repair protein MutL"/>
    <property type="match status" value="1"/>
</dbReference>
<dbReference type="InterPro" id="IPR002099">
    <property type="entry name" value="MutL/Mlh/PMS"/>
</dbReference>
<dbReference type="Gene3D" id="3.30.230.10">
    <property type="match status" value="1"/>
</dbReference>
<evidence type="ECO:0000256" key="4">
    <source>
        <dbReference type="ARBA" id="ARBA00023204"/>
    </source>
</evidence>
<feature type="compositionally biased region" description="Acidic residues" evidence="6">
    <location>
        <begin position="425"/>
        <end position="438"/>
    </location>
</feature>
<evidence type="ECO:0000313" key="10">
    <source>
        <dbReference type="Proteomes" id="UP001207408"/>
    </source>
</evidence>
<proteinExistence type="inferred from homology"/>
<dbReference type="SMART" id="SM00853">
    <property type="entry name" value="MutL_C"/>
    <property type="match status" value="1"/>
</dbReference>
<dbReference type="GO" id="GO:0005524">
    <property type="term" value="F:ATP binding"/>
    <property type="evidence" value="ECO:0007669"/>
    <property type="project" value="InterPro"/>
</dbReference>
<accession>A0AAE3SKD5</accession>
<dbReference type="InterPro" id="IPR038973">
    <property type="entry name" value="MutL/Mlh/Pms-like"/>
</dbReference>
<dbReference type="PANTHER" id="PTHR10073">
    <property type="entry name" value="DNA MISMATCH REPAIR PROTEIN MLH, PMS, MUTL"/>
    <property type="match status" value="1"/>
</dbReference>
<comment type="similarity">
    <text evidence="1 5">Belongs to the DNA mismatch repair MutL/HexB family.</text>
</comment>
<dbReference type="InterPro" id="IPR014790">
    <property type="entry name" value="MutL_C"/>
</dbReference>
<dbReference type="GO" id="GO:0030983">
    <property type="term" value="F:mismatched DNA binding"/>
    <property type="evidence" value="ECO:0007669"/>
    <property type="project" value="InterPro"/>
</dbReference>
<dbReference type="CDD" id="cd16926">
    <property type="entry name" value="HATPase_MutL-MLH-PMS-like"/>
    <property type="match status" value="1"/>
</dbReference>
<evidence type="ECO:0000259" key="7">
    <source>
        <dbReference type="SMART" id="SM00853"/>
    </source>
</evidence>
<evidence type="ECO:0000256" key="6">
    <source>
        <dbReference type="SAM" id="MobiDB-lite"/>
    </source>
</evidence>
<feature type="domain" description="DNA mismatch repair protein S5" evidence="8">
    <location>
        <begin position="209"/>
        <end position="327"/>
    </location>
</feature>
<feature type="region of interest" description="Disordered" evidence="6">
    <location>
        <begin position="370"/>
        <end position="405"/>
    </location>
</feature>
<dbReference type="Pfam" id="PF01119">
    <property type="entry name" value="DNA_mis_repair"/>
    <property type="match status" value="1"/>
</dbReference>
<feature type="compositionally biased region" description="Low complexity" evidence="6">
    <location>
        <begin position="384"/>
        <end position="398"/>
    </location>
</feature>
<dbReference type="GO" id="GO:0016887">
    <property type="term" value="F:ATP hydrolysis activity"/>
    <property type="evidence" value="ECO:0007669"/>
    <property type="project" value="InterPro"/>
</dbReference>
<evidence type="ECO:0000313" key="9">
    <source>
        <dbReference type="EMBL" id="MCW3806452.1"/>
    </source>
</evidence>
<dbReference type="InterPro" id="IPR014762">
    <property type="entry name" value="DNA_mismatch_repair_CS"/>
</dbReference>
<dbReference type="GO" id="GO:0032300">
    <property type="term" value="C:mismatch repair complex"/>
    <property type="evidence" value="ECO:0007669"/>
    <property type="project" value="InterPro"/>
</dbReference>
<evidence type="ECO:0000256" key="2">
    <source>
        <dbReference type="ARBA" id="ARBA00021975"/>
    </source>
</evidence>
<dbReference type="InterPro" id="IPR036890">
    <property type="entry name" value="HATPase_C_sf"/>
</dbReference>
<dbReference type="Pfam" id="PF08676">
    <property type="entry name" value="MutL_C"/>
    <property type="match status" value="1"/>
</dbReference>
<dbReference type="GO" id="GO:0140664">
    <property type="term" value="F:ATP-dependent DNA damage sensor activity"/>
    <property type="evidence" value="ECO:0007669"/>
    <property type="project" value="InterPro"/>
</dbReference>
<dbReference type="InterPro" id="IPR042120">
    <property type="entry name" value="MutL_C_dimsub"/>
</dbReference>
<dbReference type="NCBIfam" id="TIGR00585">
    <property type="entry name" value="mutl"/>
    <property type="match status" value="1"/>
</dbReference>
<dbReference type="InterPro" id="IPR042121">
    <property type="entry name" value="MutL_C_regsub"/>
</dbReference>
<keyword evidence="9" id="KW-0378">Hydrolase</keyword>
<dbReference type="FunFam" id="3.30.565.10:FF:000003">
    <property type="entry name" value="DNA mismatch repair endonuclease MutL"/>
    <property type="match status" value="1"/>
</dbReference>
<dbReference type="Pfam" id="PF13589">
    <property type="entry name" value="HATPase_c_3"/>
    <property type="match status" value="1"/>
</dbReference>
<feature type="domain" description="MutL C-terminal dimerisation" evidence="7">
    <location>
        <begin position="461"/>
        <end position="603"/>
    </location>
</feature>
<feature type="region of interest" description="Disordered" evidence="6">
    <location>
        <begin position="417"/>
        <end position="443"/>
    </location>
</feature>
<dbReference type="Gene3D" id="3.30.1370.100">
    <property type="entry name" value="MutL, C-terminal domain, regulatory subdomain"/>
    <property type="match status" value="1"/>
</dbReference>
<dbReference type="EMBL" id="JAPDPI010000024">
    <property type="protein sequence ID" value="MCW3806452.1"/>
    <property type="molecule type" value="Genomic_DNA"/>
</dbReference>
<evidence type="ECO:0000256" key="3">
    <source>
        <dbReference type="ARBA" id="ARBA00022763"/>
    </source>
</evidence>
<dbReference type="InterPro" id="IPR013507">
    <property type="entry name" value="DNA_mismatch_S5_2-like"/>
</dbReference>
<dbReference type="HAMAP" id="MF_00149">
    <property type="entry name" value="DNA_mis_repair"/>
    <property type="match status" value="1"/>
</dbReference>
<dbReference type="GO" id="GO:0006298">
    <property type="term" value="P:mismatch repair"/>
    <property type="evidence" value="ECO:0007669"/>
    <property type="project" value="UniProtKB-UniRule"/>
</dbReference>
<dbReference type="SUPFAM" id="SSF55874">
    <property type="entry name" value="ATPase domain of HSP90 chaperone/DNA topoisomerase II/histidine kinase"/>
    <property type="match status" value="1"/>
</dbReference>
<reference evidence="9" key="1">
    <citation type="submission" date="2022-10" db="EMBL/GenBank/DDBJ databases">
        <authorList>
            <person name="Yu W.X."/>
        </authorList>
    </citation>
    <scope>NUCLEOTIDE SEQUENCE</scope>
    <source>
        <strain evidence="9">D04</strain>
    </source>
</reference>
<dbReference type="RefSeq" id="WP_301199904.1">
    <property type="nucleotide sequence ID" value="NZ_JAPDPI010000024.1"/>
</dbReference>
<dbReference type="Proteomes" id="UP001207408">
    <property type="component" value="Unassembled WGS sequence"/>
</dbReference>
<dbReference type="CDD" id="cd00782">
    <property type="entry name" value="MutL_Trans"/>
    <property type="match status" value="1"/>
</dbReference>
<keyword evidence="9" id="KW-0255">Endonuclease</keyword>
<dbReference type="SMART" id="SM01340">
    <property type="entry name" value="DNA_mis_repair"/>
    <property type="match status" value="1"/>
</dbReference>
<dbReference type="GO" id="GO:0004519">
    <property type="term" value="F:endonuclease activity"/>
    <property type="evidence" value="ECO:0007669"/>
    <property type="project" value="UniProtKB-KW"/>
</dbReference>
<dbReference type="AlphaFoldDB" id="A0AAE3SKD5"/>
<gene>
    <name evidence="5 9" type="primary">mutL</name>
    <name evidence="9" type="ORF">OM074_12525</name>
</gene>